<dbReference type="InterPro" id="IPR029064">
    <property type="entry name" value="Ribosomal_eL30-like_sf"/>
</dbReference>
<proteinExistence type="inferred from homology"/>
<evidence type="ECO:0000259" key="4">
    <source>
        <dbReference type="SMART" id="SM00967"/>
    </source>
</evidence>
<evidence type="ECO:0000256" key="1">
    <source>
        <dbReference type="ARBA" id="ARBA00007228"/>
    </source>
</evidence>
<dbReference type="PANTHER" id="PTHR43191:SF2">
    <property type="entry name" value="RRNA METHYLTRANSFERASE 3, MITOCHONDRIAL"/>
    <property type="match status" value="1"/>
</dbReference>
<dbReference type="CDD" id="cd18095">
    <property type="entry name" value="SpoU-like_rRNA-MTase"/>
    <property type="match status" value="1"/>
</dbReference>
<gene>
    <name evidence="5" type="ORF">ACFQY8_05735</name>
</gene>
<accession>A0ABW2YAV2</accession>
<dbReference type="InterPro" id="IPR029028">
    <property type="entry name" value="Alpha/beta_knot_MTases"/>
</dbReference>
<dbReference type="RefSeq" id="WP_377938935.1">
    <property type="nucleotide sequence ID" value="NZ_JBHTHQ010000021.1"/>
</dbReference>
<dbReference type="GO" id="GO:0032259">
    <property type="term" value="P:methylation"/>
    <property type="evidence" value="ECO:0007669"/>
    <property type="project" value="UniProtKB-KW"/>
</dbReference>
<comment type="similarity">
    <text evidence="1">Belongs to the class IV-like SAM-binding methyltransferase superfamily. RNA methyltransferase TrmH family.</text>
</comment>
<dbReference type="EMBL" id="JBHTHQ010000021">
    <property type="protein sequence ID" value="MFD0705242.1"/>
    <property type="molecule type" value="Genomic_DNA"/>
</dbReference>
<dbReference type="InterPro" id="IPR029026">
    <property type="entry name" value="tRNA_m1G_MTases_N"/>
</dbReference>
<evidence type="ECO:0000313" key="6">
    <source>
        <dbReference type="Proteomes" id="UP001597036"/>
    </source>
</evidence>
<evidence type="ECO:0000256" key="2">
    <source>
        <dbReference type="ARBA" id="ARBA00022603"/>
    </source>
</evidence>
<sequence>MPLNRELMDNPRATRVKHITELASRKGRKRARLFLVEGPQAVREAIGYAANSVRDVYVDENWRQSRVLRDIVNSAMDSELYVHEATSAVMDTLSQDCQGICAVVQTEAVLSEVADLDIADSSLIAACWQLRDPGNAGTIIRAADASGCAAVVLVDECVDVTNPKVVRSTAGSLFHVPIASMTEEDFFAWSRSQNALMTAADVYGTDKTPVTNLQEALATTDFQRMQIVLFGNEARGLTPELIDSTDRAVAIPLYGNAESLNVAISASIMLYAFALRAHE</sequence>
<dbReference type="Pfam" id="PF00588">
    <property type="entry name" value="SpoU_methylase"/>
    <property type="match status" value="1"/>
</dbReference>
<dbReference type="SUPFAM" id="SSF55315">
    <property type="entry name" value="L30e-like"/>
    <property type="match status" value="1"/>
</dbReference>
<protein>
    <submittedName>
        <fullName evidence="5">TrmH family RNA methyltransferase</fullName>
    </submittedName>
</protein>
<dbReference type="PANTHER" id="PTHR43191">
    <property type="entry name" value="RRNA METHYLTRANSFERASE 3"/>
    <property type="match status" value="1"/>
</dbReference>
<dbReference type="Gene3D" id="3.40.1280.10">
    <property type="match status" value="1"/>
</dbReference>
<name>A0ABW2YAV2_9BIFI</name>
<dbReference type="InterPro" id="IPR001537">
    <property type="entry name" value="SpoU_MeTrfase"/>
</dbReference>
<dbReference type="SMART" id="SM00967">
    <property type="entry name" value="SpoU_sub_bind"/>
    <property type="match status" value="1"/>
</dbReference>
<dbReference type="Pfam" id="PF22435">
    <property type="entry name" value="MRM3-like_sub_bind"/>
    <property type="match status" value="1"/>
</dbReference>
<reference evidence="6" key="1">
    <citation type="journal article" date="2019" name="Int. J. Syst. Evol. Microbiol.">
        <title>The Global Catalogue of Microorganisms (GCM) 10K type strain sequencing project: providing services to taxonomists for standard genome sequencing and annotation.</title>
        <authorList>
            <consortium name="The Broad Institute Genomics Platform"/>
            <consortium name="The Broad Institute Genome Sequencing Center for Infectious Disease"/>
            <person name="Wu L."/>
            <person name="Ma J."/>
        </authorList>
    </citation>
    <scope>NUCLEOTIDE SEQUENCE [LARGE SCALE GENOMIC DNA]</scope>
    <source>
        <strain evidence="6">CCM 8604</strain>
    </source>
</reference>
<feature type="domain" description="RNA 2-O ribose methyltransferase substrate binding" evidence="4">
    <location>
        <begin position="35"/>
        <end position="110"/>
    </location>
</feature>
<comment type="caution">
    <text evidence="5">The sequence shown here is derived from an EMBL/GenBank/DDBJ whole genome shotgun (WGS) entry which is preliminary data.</text>
</comment>
<organism evidence="5 6">
    <name type="scientific">Alloscardovia venturai</name>
    <dbReference type="NCBI Taxonomy" id="1769421"/>
    <lineage>
        <taxon>Bacteria</taxon>
        <taxon>Bacillati</taxon>
        <taxon>Actinomycetota</taxon>
        <taxon>Actinomycetes</taxon>
        <taxon>Bifidobacteriales</taxon>
        <taxon>Bifidobacteriaceae</taxon>
        <taxon>Alloscardovia</taxon>
    </lineage>
</organism>
<keyword evidence="6" id="KW-1185">Reference proteome</keyword>
<dbReference type="Proteomes" id="UP001597036">
    <property type="component" value="Unassembled WGS sequence"/>
</dbReference>
<keyword evidence="3" id="KW-0808">Transferase</keyword>
<dbReference type="Gene3D" id="3.30.1330.30">
    <property type="match status" value="1"/>
</dbReference>
<evidence type="ECO:0000313" key="5">
    <source>
        <dbReference type="EMBL" id="MFD0705242.1"/>
    </source>
</evidence>
<dbReference type="SUPFAM" id="SSF75217">
    <property type="entry name" value="alpha/beta knot"/>
    <property type="match status" value="1"/>
</dbReference>
<dbReference type="GO" id="GO:0008168">
    <property type="term" value="F:methyltransferase activity"/>
    <property type="evidence" value="ECO:0007669"/>
    <property type="project" value="UniProtKB-KW"/>
</dbReference>
<keyword evidence="2 5" id="KW-0489">Methyltransferase</keyword>
<dbReference type="InterPro" id="IPR053888">
    <property type="entry name" value="MRM3-like_sub_bind"/>
</dbReference>
<dbReference type="InterPro" id="IPR051259">
    <property type="entry name" value="rRNA_Methyltransferase"/>
</dbReference>
<dbReference type="InterPro" id="IPR013123">
    <property type="entry name" value="SpoU_subst-bd"/>
</dbReference>
<evidence type="ECO:0000256" key="3">
    <source>
        <dbReference type="ARBA" id="ARBA00022679"/>
    </source>
</evidence>